<keyword evidence="3" id="KW-1185">Reference proteome</keyword>
<accession>A0AAQ3Q729</accession>
<dbReference type="Proteomes" id="UP001327560">
    <property type="component" value="Chromosome 3"/>
</dbReference>
<evidence type="ECO:0000256" key="1">
    <source>
        <dbReference type="SAM" id="MobiDB-lite"/>
    </source>
</evidence>
<proteinExistence type="predicted"/>
<protein>
    <submittedName>
        <fullName evidence="2">Uncharacterized protein</fullName>
    </submittedName>
</protein>
<dbReference type="EMBL" id="CP136892">
    <property type="protein sequence ID" value="WOL01431.1"/>
    <property type="molecule type" value="Genomic_DNA"/>
</dbReference>
<dbReference type="AlphaFoldDB" id="A0AAQ3Q729"/>
<gene>
    <name evidence="2" type="ORF">Cni_G10147</name>
</gene>
<organism evidence="2 3">
    <name type="scientific">Canna indica</name>
    <name type="common">Indian-shot</name>
    <dbReference type="NCBI Taxonomy" id="4628"/>
    <lineage>
        <taxon>Eukaryota</taxon>
        <taxon>Viridiplantae</taxon>
        <taxon>Streptophyta</taxon>
        <taxon>Embryophyta</taxon>
        <taxon>Tracheophyta</taxon>
        <taxon>Spermatophyta</taxon>
        <taxon>Magnoliopsida</taxon>
        <taxon>Liliopsida</taxon>
        <taxon>Zingiberales</taxon>
        <taxon>Cannaceae</taxon>
        <taxon>Canna</taxon>
    </lineage>
</organism>
<name>A0AAQ3Q729_9LILI</name>
<evidence type="ECO:0000313" key="3">
    <source>
        <dbReference type="Proteomes" id="UP001327560"/>
    </source>
</evidence>
<sequence>MDCSPSVADECDKTPISQDKGLHEISLNTTPCDENVVPPITPLADTIALNSATVNVDRPGETPFGTGSGLMRRQKKAVAKTRVSRDKVSGWLSWTGQKKVKVSKKPKGVHINSEECPMETQQEGHGDLGLLDGGEPLGPNKEDMRPTDPQTVPSTDLEEEPNLIAAADLQPKKLHDCVAKDVHISSEEFPMEIQQEGHGDLGLLDGGESSGPNKEDMRPMDPQTVPSIDLEEEPNLIAAADLQPKKLHDCVAKGTPQVEKDKITRCSTEFPGKEDVPPGPPDLFECINICIKMLHREPRRNLGDIDILDILKMKGIELLTPRQMKMKEMRLRSSRRDDAN</sequence>
<feature type="region of interest" description="Disordered" evidence="1">
    <location>
        <begin position="132"/>
        <end position="155"/>
    </location>
</feature>
<reference evidence="2 3" key="1">
    <citation type="submission" date="2023-10" db="EMBL/GenBank/DDBJ databases">
        <title>Chromosome-scale genome assembly provides insights into flower coloration mechanisms of Canna indica.</title>
        <authorList>
            <person name="Li C."/>
        </authorList>
    </citation>
    <scope>NUCLEOTIDE SEQUENCE [LARGE SCALE GENOMIC DNA]</scope>
    <source>
        <tissue evidence="2">Flower</tissue>
    </source>
</reference>
<evidence type="ECO:0000313" key="2">
    <source>
        <dbReference type="EMBL" id="WOL01431.1"/>
    </source>
</evidence>